<reference evidence="14" key="1">
    <citation type="submission" date="2018-01" db="EMBL/GenBank/DDBJ databases">
        <title>An insight into the sialome of Amazonian anophelines.</title>
        <authorList>
            <person name="Ribeiro J.M."/>
            <person name="Scarpassa V."/>
            <person name="Calvo E."/>
        </authorList>
    </citation>
    <scope>NUCLEOTIDE SEQUENCE</scope>
    <source>
        <tissue evidence="14">Salivary glands</tissue>
    </source>
</reference>
<keyword evidence="6" id="KW-0677">Repeat</keyword>
<dbReference type="InterPro" id="IPR045162">
    <property type="entry name" value="Vps15-like"/>
</dbReference>
<dbReference type="Gene3D" id="1.25.10.10">
    <property type="entry name" value="Leucine-rich Repeat Variant"/>
    <property type="match status" value="1"/>
</dbReference>
<dbReference type="SUPFAM" id="SSF50978">
    <property type="entry name" value="WD40 repeat-like"/>
    <property type="match status" value="1"/>
</dbReference>
<evidence type="ECO:0000256" key="11">
    <source>
        <dbReference type="PROSITE-ProRule" id="PRU00221"/>
    </source>
</evidence>
<evidence type="ECO:0000313" key="14">
    <source>
        <dbReference type="EMBL" id="MBW49559.1"/>
    </source>
</evidence>
<accession>A0A2M4B950</accession>
<keyword evidence="5" id="KW-0808">Transferase</keyword>
<keyword evidence="8" id="KW-0418">Kinase</keyword>
<dbReference type="GO" id="GO:0006623">
    <property type="term" value="P:protein targeting to vacuole"/>
    <property type="evidence" value="ECO:0007669"/>
    <property type="project" value="TreeGrafter"/>
</dbReference>
<evidence type="ECO:0000256" key="6">
    <source>
        <dbReference type="ARBA" id="ARBA00022737"/>
    </source>
</evidence>
<dbReference type="PROSITE" id="PS50082">
    <property type="entry name" value="WD_REPEATS_2"/>
    <property type="match status" value="2"/>
</dbReference>
<name>A0A2M4B950_9DIPT</name>
<dbReference type="GO" id="GO:0005770">
    <property type="term" value="C:late endosome"/>
    <property type="evidence" value="ECO:0007669"/>
    <property type="project" value="TreeGrafter"/>
</dbReference>
<dbReference type="SUPFAM" id="SSF48371">
    <property type="entry name" value="ARM repeat"/>
    <property type="match status" value="1"/>
</dbReference>
<proteinExistence type="predicted"/>
<evidence type="ECO:0000256" key="12">
    <source>
        <dbReference type="SAM" id="MobiDB-lite"/>
    </source>
</evidence>
<organism evidence="14">
    <name type="scientific">Anopheles marajoara</name>
    <dbReference type="NCBI Taxonomy" id="58244"/>
    <lineage>
        <taxon>Eukaryota</taxon>
        <taxon>Metazoa</taxon>
        <taxon>Ecdysozoa</taxon>
        <taxon>Arthropoda</taxon>
        <taxon>Hexapoda</taxon>
        <taxon>Insecta</taxon>
        <taxon>Pterygota</taxon>
        <taxon>Neoptera</taxon>
        <taxon>Endopterygota</taxon>
        <taxon>Diptera</taxon>
        <taxon>Nematocera</taxon>
        <taxon>Culicoidea</taxon>
        <taxon>Culicidae</taxon>
        <taxon>Anophelinae</taxon>
        <taxon>Anopheles</taxon>
    </lineage>
</organism>
<dbReference type="InterPro" id="IPR008271">
    <property type="entry name" value="Ser/Thr_kinase_AS"/>
</dbReference>
<feature type="region of interest" description="Disordered" evidence="12">
    <location>
        <begin position="775"/>
        <end position="795"/>
    </location>
</feature>
<dbReference type="PROSITE" id="PS50077">
    <property type="entry name" value="HEAT_REPEAT"/>
    <property type="match status" value="1"/>
</dbReference>
<dbReference type="PROSITE" id="PS50011">
    <property type="entry name" value="PROTEIN_KINASE_DOM"/>
    <property type="match status" value="1"/>
</dbReference>
<dbReference type="GO" id="GO:0034271">
    <property type="term" value="C:phosphatidylinositol 3-kinase complex, class III, type I"/>
    <property type="evidence" value="ECO:0007669"/>
    <property type="project" value="TreeGrafter"/>
</dbReference>
<sequence>MGNQLVALAPSQIFPVEHYLTGTCELELQFEKSMGSTRFMKVAKVRVDEGPAVVKVFVRHDPSLPLEQHYDRIEYIKKHLANAVNCLPFQKVLMMEKSCLIVRQYVKHSLYDRVSTRPFLTLIEKKWITFQILCALHQCHKQHICHGDIKLENILITSWNWVLLSDFASFKPTHLPEDNPADYSYFFDTSRRRTCYIAPERFVRTNSGESIQPKDGPLVGDGQYCGGQLLPEMDIFSAGCALLELWTEGTAPFEFSQLLAYRRGEEDLVLRHLNGIEDGRLRELIRSMLSLDPRERLSAELYLDQERGHLFPEYFYSFLQSYLQMFSTIPVVPPDEKVVRLHADIAQIVEICQKGERAKDAEVTEHDRVGEPAEQQHEQNQKQKQHQQQQGEEERRGQDNDGLVLITSVVTSCIRGLSFCRSKLLSLEILHVLAQHTSSETILDRILPYILHQAQDAAPRVRVAALNTLTACLRLVRHLPRTDANVFPEYILPAIAPLATDSSTFVRMTYASNIAQLAETAVGFLEQSQQQCASENVQPPHYETELSALHEMLHQTVLALLTDSQSAVKQTLMESGITKLCVFFGRQKANDVILSHMITFLNDKEDRALRGAFFDCIVGVAAYVGWHCSPMLTPLLQQGLTDPEEFVIAKAVHATTLLIELGLIQKQGINEFISECACYLAHPNLWIRHEIVELIATSVRVLSALDVQCKVRPSIAAHLQFPLIGIECPELVFDALHPPVPRAIYDAVLRSPDIAALMEVLRDRRAARTKDPVALQLQQQQQDQHSVTTPASTIPDQTDVPVAVRNLLRRLTTEGLTERIESQLLAMSAHLLKLHRSKLAETRLTAPTGRIVLDYLPDVMDEVPLGGPGVGAGGAGAGAFGVAEAIGGGASGDLGLGVKGGGRMARKSESGEGTGHDWQHMLGAIDSHSPSPTSPCSDVLVAPGGPSGLAGTGLPGVGGIGTGAAPTVGVAPLSVTTPGSSLAEYSLPERSNGTQERMSDCRQELDALISKLRTRYTAFQRNRELRESSGTTTPLPAGWQLTGSPIAHLQEHKAAVSRLAALKPQAGPLFASASIDGTVRLWDCNKLDGQQSVNRSRQSYHARTPLHAVAACDAGQSLAVAGRDGTLLLLKIDTNSSKMALAQARHLEPELHQRTLQLGEADEDGPVVEMHPLDQGAQSVIVYATLYGSLVGWDIRMPEPQAWRLQSDLRNGVITTFCIDPTSSWLTVGTSSGRHICWDLRFRLPIAEIKHPNDARVRRVSHHPTESSWLVSALQGNNEVSVWNIETGHRQQTFWASPNPPLSNSSASTQCVCAMVQGVVDGRPFLLTGGADQRIRYWDPTNVENCAMIVPSARDHSPLYLRYESRLIDGTKVILEDNNGGSSGGGAAAGVGPSSNTTSTTSSSINNTGHPNAIGSSMMGAVRAGTGGVGPGTATTVDGSTGADLRRTEFDDLRLGMDTPNHGHNDVISDMLMCRTAKQTFIASASRDGVIKLWK</sequence>
<evidence type="ECO:0000256" key="9">
    <source>
        <dbReference type="ARBA" id="ARBA00022840"/>
    </source>
</evidence>
<dbReference type="FunFam" id="1.10.510.10:FF:000741">
    <property type="entry name" value="Uncharacterized protein, isoform A"/>
    <property type="match status" value="1"/>
</dbReference>
<feature type="repeat" description="HEAT" evidence="10">
    <location>
        <begin position="491"/>
        <end position="529"/>
    </location>
</feature>
<dbReference type="Pfam" id="PF00069">
    <property type="entry name" value="Pkinase"/>
    <property type="match status" value="1"/>
</dbReference>
<dbReference type="Gene3D" id="1.10.510.10">
    <property type="entry name" value="Transferase(Phosphotransferase) domain 1"/>
    <property type="match status" value="1"/>
</dbReference>
<dbReference type="PANTHER" id="PTHR17583">
    <property type="entry name" value="PHOSPHOINOSITIDE 3-KINASE REGULATORY SUBUNIT 4"/>
    <property type="match status" value="1"/>
</dbReference>
<feature type="compositionally biased region" description="Polar residues" evidence="12">
    <location>
        <begin position="785"/>
        <end position="795"/>
    </location>
</feature>
<dbReference type="InterPro" id="IPR011009">
    <property type="entry name" value="Kinase-like_dom_sf"/>
</dbReference>
<dbReference type="GO" id="GO:0034272">
    <property type="term" value="C:phosphatidylinositol 3-kinase complex, class III, type II"/>
    <property type="evidence" value="ECO:0007669"/>
    <property type="project" value="TreeGrafter"/>
</dbReference>
<comment type="subcellular location">
    <subcellularLocation>
        <location evidence="1">Cytoplasmic vesicle</location>
        <location evidence="1">Autophagosome</location>
    </subcellularLocation>
</comment>
<dbReference type="GO" id="GO:0005524">
    <property type="term" value="F:ATP binding"/>
    <property type="evidence" value="ECO:0007669"/>
    <property type="project" value="UniProtKB-KW"/>
</dbReference>
<dbReference type="PROSITE" id="PS50294">
    <property type="entry name" value="WD_REPEATS_REGION"/>
    <property type="match status" value="2"/>
</dbReference>
<keyword evidence="9" id="KW-0067">ATP-binding</keyword>
<dbReference type="GO" id="GO:0005776">
    <property type="term" value="C:autophagosome"/>
    <property type="evidence" value="ECO:0007669"/>
    <property type="project" value="UniProtKB-SubCell"/>
</dbReference>
<feature type="repeat" description="WD" evidence="11">
    <location>
        <begin position="1461"/>
        <end position="1495"/>
    </location>
</feature>
<feature type="domain" description="Protein kinase" evidence="13">
    <location>
        <begin position="28"/>
        <end position="312"/>
    </location>
</feature>
<dbReference type="SMART" id="SM00220">
    <property type="entry name" value="S_TKc"/>
    <property type="match status" value="1"/>
</dbReference>
<feature type="compositionally biased region" description="Low complexity" evidence="12">
    <location>
        <begin position="775"/>
        <end position="784"/>
    </location>
</feature>
<keyword evidence="7" id="KW-0547">Nucleotide-binding</keyword>
<evidence type="ECO:0000256" key="8">
    <source>
        <dbReference type="ARBA" id="ARBA00022777"/>
    </source>
</evidence>
<keyword evidence="4 11" id="KW-0853">WD repeat</keyword>
<evidence type="ECO:0000259" key="13">
    <source>
        <dbReference type="PROSITE" id="PS50011"/>
    </source>
</evidence>
<evidence type="ECO:0000256" key="3">
    <source>
        <dbReference type="ARBA" id="ARBA00022527"/>
    </source>
</evidence>
<dbReference type="CDD" id="cd13980">
    <property type="entry name" value="STKc_Vps15"/>
    <property type="match status" value="1"/>
</dbReference>
<dbReference type="InterPro" id="IPR036322">
    <property type="entry name" value="WD40_repeat_dom_sf"/>
</dbReference>
<dbReference type="PANTHER" id="PTHR17583:SF0">
    <property type="entry name" value="PHOSPHOINOSITIDE 3-KINASE REGULATORY SUBUNIT 4"/>
    <property type="match status" value="1"/>
</dbReference>
<dbReference type="InterPro" id="IPR021133">
    <property type="entry name" value="HEAT_type_2"/>
</dbReference>
<dbReference type="GO" id="GO:0004674">
    <property type="term" value="F:protein serine/threonine kinase activity"/>
    <property type="evidence" value="ECO:0007669"/>
    <property type="project" value="UniProtKB-KW"/>
</dbReference>
<dbReference type="SMART" id="SM00320">
    <property type="entry name" value="WD40"/>
    <property type="match status" value="6"/>
</dbReference>
<dbReference type="GO" id="GO:0016236">
    <property type="term" value="P:macroautophagy"/>
    <property type="evidence" value="ECO:0007669"/>
    <property type="project" value="InterPro"/>
</dbReference>
<evidence type="ECO:0000256" key="1">
    <source>
        <dbReference type="ARBA" id="ARBA00004419"/>
    </source>
</evidence>
<evidence type="ECO:0000256" key="2">
    <source>
        <dbReference type="ARBA" id="ARBA00012513"/>
    </source>
</evidence>
<evidence type="ECO:0000256" key="5">
    <source>
        <dbReference type="ARBA" id="ARBA00022679"/>
    </source>
</evidence>
<dbReference type="SUPFAM" id="SSF56112">
    <property type="entry name" value="Protein kinase-like (PK-like)"/>
    <property type="match status" value="1"/>
</dbReference>
<dbReference type="Pfam" id="PF00400">
    <property type="entry name" value="WD40"/>
    <property type="match status" value="1"/>
</dbReference>
<dbReference type="InterPro" id="IPR011989">
    <property type="entry name" value="ARM-like"/>
</dbReference>
<evidence type="ECO:0000256" key="7">
    <source>
        <dbReference type="ARBA" id="ARBA00022741"/>
    </source>
</evidence>
<feature type="compositionally biased region" description="Basic and acidic residues" evidence="12">
    <location>
        <begin position="906"/>
        <end position="919"/>
    </location>
</feature>
<feature type="compositionally biased region" description="Low complexity" evidence="12">
    <location>
        <begin position="1390"/>
        <end position="1408"/>
    </location>
</feature>
<dbReference type="InterPro" id="IPR055231">
    <property type="entry name" value="2AA_helical"/>
</dbReference>
<dbReference type="EMBL" id="GGFJ01000418">
    <property type="protein sequence ID" value="MBW49559.1"/>
    <property type="molecule type" value="Transcribed_RNA"/>
</dbReference>
<keyword evidence="3" id="KW-0723">Serine/threonine-protein kinase</keyword>
<dbReference type="Gene3D" id="2.130.10.10">
    <property type="entry name" value="YVTN repeat-like/Quinoprotein amine dehydrogenase"/>
    <property type="match status" value="2"/>
</dbReference>
<dbReference type="Pfam" id="PF22956">
    <property type="entry name" value="VPS15-like_hel"/>
    <property type="match status" value="1"/>
</dbReference>
<protein>
    <recommendedName>
        <fullName evidence="2">non-specific serine/threonine protein kinase</fullName>
        <ecNumber evidence="2">2.7.11.1</ecNumber>
    </recommendedName>
</protein>
<evidence type="ECO:0000256" key="4">
    <source>
        <dbReference type="ARBA" id="ARBA00022574"/>
    </source>
</evidence>
<dbReference type="InterPro" id="IPR001680">
    <property type="entry name" value="WD40_rpt"/>
</dbReference>
<dbReference type="InterPro" id="IPR016024">
    <property type="entry name" value="ARM-type_fold"/>
</dbReference>
<dbReference type="GO" id="GO:0045324">
    <property type="term" value="P:late endosome to vacuole transport"/>
    <property type="evidence" value="ECO:0007669"/>
    <property type="project" value="InterPro"/>
</dbReference>
<feature type="region of interest" description="Disordered" evidence="12">
    <location>
        <begin position="360"/>
        <end position="398"/>
    </location>
</feature>
<feature type="repeat" description="WD" evidence="11">
    <location>
        <begin position="1049"/>
        <end position="1083"/>
    </location>
</feature>
<dbReference type="GO" id="GO:0071561">
    <property type="term" value="C:nucleus-vacuole junction"/>
    <property type="evidence" value="ECO:0007669"/>
    <property type="project" value="TreeGrafter"/>
</dbReference>
<evidence type="ECO:0000256" key="10">
    <source>
        <dbReference type="PROSITE-ProRule" id="PRU00103"/>
    </source>
</evidence>
<dbReference type="PROSITE" id="PS00108">
    <property type="entry name" value="PROTEIN_KINASE_ST"/>
    <property type="match status" value="1"/>
</dbReference>
<dbReference type="FunFam" id="1.25.10.10:FF:000342">
    <property type="entry name" value="Serine/threonine-protein kinase VPS15"/>
    <property type="match status" value="1"/>
</dbReference>
<feature type="region of interest" description="Disordered" evidence="12">
    <location>
        <begin position="1379"/>
        <end position="1442"/>
    </location>
</feature>
<feature type="region of interest" description="Disordered" evidence="12">
    <location>
        <begin position="901"/>
        <end position="942"/>
    </location>
</feature>
<dbReference type="EC" id="2.7.11.1" evidence="2"/>
<dbReference type="InterPro" id="IPR015943">
    <property type="entry name" value="WD40/YVTN_repeat-like_dom_sf"/>
</dbReference>
<dbReference type="InterPro" id="IPR000719">
    <property type="entry name" value="Prot_kinase_dom"/>
</dbReference>
<feature type="compositionally biased region" description="Basic and acidic residues" evidence="12">
    <location>
        <begin position="360"/>
        <end position="381"/>
    </location>
</feature>